<dbReference type="SUPFAM" id="SSF49303">
    <property type="entry name" value="beta-Galactosidase/glucuronidase domain"/>
    <property type="match status" value="1"/>
</dbReference>
<gene>
    <name evidence="7" type="ORF">TOPH_00679</name>
</gene>
<proteinExistence type="predicted"/>
<evidence type="ECO:0000256" key="3">
    <source>
        <dbReference type="ARBA" id="ARBA00023163"/>
    </source>
</evidence>
<dbReference type="Gene3D" id="3.20.20.80">
    <property type="entry name" value="Glycosidases"/>
    <property type="match status" value="1"/>
</dbReference>
<dbReference type="InterPro" id="IPR036156">
    <property type="entry name" value="Beta-gal/glucu_dom_sf"/>
</dbReference>
<dbReference type="CDD" id="cd00067">
    <property type="entry name" value="GAL4"/>
    <property type="match status" value="1"/>
</dbReference>
<dbReference type="SUPFAM" id="SSF51445">
    <property type="entry name" value="(Trans)glycosidases"/>
    <property type="match status" value="1"/>
</dbReference>
<dbReference type="PANTHER" id="PTHR47424">
    <property type="entry name" value="REGULATORY PROTEIN GAL4"/>
    <property type="match status" value="1"/>
</dbReference>
<feature type="region of interest" description="Disordered" evidence="5">
    <location>
        <begin position="562"/>
        <end position="617"/>
    </location>
</feature>
<dbReference type="GO" id="GO:0000435">
    <property type="term" value="P:positive regulation of transcription from RNA polymerase II promoter by galactose"/>
    <property type="evidence" value="ECO:0007669"/>
    <property type="project" value="TreeGrafter"/>
</dbReference>
<dbReference type="EMBL" id="LFRF01000001">
    <property type="protein sequence ID" value="KND95262.1"/>
    <property type="molecule type" value="Genomic_DNA"/>
</dbReference>
<dbReference type="PANTHER" id="PTHR47424:SF5">
    <property type="entry name" value="ZN(II)2CYS6 TRANSCRIPTION FACTOR (EUROFUNG)"/>
    <property type="match status" value="1"/>
</dbReference>
<dbReference type="GO" id="GO:0008270">
    <property type="term" value="F:zinc ion binding"/>
    <property type="evidence" value="ECO:0007669"/>
    <property type="project" value="InterPro"/>
</dbReference>
<reference evidence="7 8" key="1">
    <citation type="journal article" date="2015" name="BMC Genomics">
        <title>The genome of the truffle-parasite Tolypocladium ophioglossoides and the evolution of antifungal peptaibiotics.</title>
        <authorList>
            <person name="Quandt C.A."/>
            <person name="Bushley K.E."/>
            <person name="Spatafora J.W."/>
        </authorList>
    </citation>
    <scope>NUCLEOTIDE SEQUENCE [LARGE SCALE GENOMIC DNA]</scope>
    <source>
        <strain evidence="7 8">CBS 100239</strain>
    </source>
</reference>
<dbReference type="InterPro" id="IPR036864">
    <property type="entry name" value="Zn2-C6_fun-type_DNA-bd_sf"/>
</dbReference>
<dbReference type="PROSITE" id="PS00463">
    <property type="entry name" value="ZN2_CY6_FUNGAL_1"/>
    <property type="match status" value="1"/>
</dbReference>
<evidence type="ECO:0000256" key="2">
    <source>
        <dbReference type="ARBA" id="ARBA00023015"/>
    </source>
</evidence>
<dbReference type="OrthoDB" id="3362851at2759"/>
<dbReference type="InterPro" id="IPR001138">
    <property type="entry name" value="Zn2Cys6_DnaBD"/>
</dbReference>
<dbReference type="InterPro" id="IPR041447">
    <property type="entry name" value="Mannosidase_ig"/>
</dbReference>
<name>A0A0L0NMA3_TOLOC</name>
<evidence type="ECO:0000259" key="6">
    <source>
        <dbReference type="PROSITE" id="PS50048"/>
    </source>
</evidence>
<keyword evidence="8" id="KW-1185">Reference proteome</keyword>
<dbReference type="PROSITE" id="PS50048">
    <property type="entry name" value="ZN2_CY6_FUNGAL_2"/>
    <property type="match status" value="1"/>
</dbReference>
<evidence type="ECO:0000256" key="4">
    <source>
        <dbReference type="ARBA" id="ARBA00023242"/>
    </source>
</evidence>
<keyword evidence="4" id="KW-0539">Nucleus</keyword>
<feature type="domain" description="Zn(2)-C6 fungal-type" evidence="6">
    <location>
        <begin position="472"/>
        <end position="503"/>
    </location>
</feature>
<evidence type="ECO:0000313" key="8">
    <source>
        <dbReference type="Proteomes" id="UP000036947"/>
    </source>
</evidence>
<evidence type="ECO:0000256" key="1">
    <source>
        <dbReference type="ARBA" id="ARBA00022723"/>
    </source>
</evidence>
<accession>A0A0L0NMA3</accession>
<dbReference type="CDD" id="cd12148">
    <property type="entry name" value="fungal_TF_MHR"/>
    <property type="match status" value="1"/>
</dbReference>
<sequence length="1142" mass="127416">MNKYQEASILGGRFVSEIGMEAYPHLSTIQRMASSALQLYPGSMVLDFHNKGIGHERRMTTYIVENFRPVSATTDSLGAHAHLTQVVQAETMRFAYKAWRRDWGSPSEGRRCGGALVWQLNDCWPTMSWAVVDYYLVPKPAYYAIARALRPLDVGVARTYHDWTQTGYYIDENSQLCTGQVDQTLPAREGTFDVWIASSSVQPVDAHVAVRFISVRTGKDICPALSTSITAAPNATTEVLTKKPLQPSIPSADDPTKPFDVSQYDPYVVHTVLSVNGSVVAADTAWPDPVKFLDMGDRGVSFVVSPAGDELVVKSQRPVKAFVFEEVEGLKLSDNGFDIMPGEAQRVKVKGSLTADRLRWTWSICPVDCQEKVLMAPQARVAVAVDPHVPMHEAHQPLQVHVQVLRLHSISSSFISFSLTSSTPSSTPNRLNCCVAFNASPNSESMPRSDPGRGTLPASKSSLPSARKVNRSCVECTRRKVKCDGRQPCSSCRYYRVADSCEYRQRSRRNAVSRSTFDRASDQLRAHSQILETLFPGITISHLADKSQAELLDMIDLRSVAAHPRPHPHNEHRRLHAPDRPSPTDDDDHRFQQNPGADDSAPISESGEPAAERQWDESLDQPATVASDDINAIGLATDEHARSYLGVTSMSAVLRAIFRLCPAAKEHTAQCARALAATPAQALAPLPVLGRDPALSIMTEQRCIEFYFDHIHVITPLLDEEEFRKQYASGTRQDGSWMGLLNMVFALGSIASGSEGLHEQYYRQARSFTGLDSLGSGNMDSLQALCLLGGYYLHYRNSPNMAYGVLGAAYRVAIALGLHREPRRGASVAGPADAETYRRRVETRRRTWWSLYCLDTWACMTQGRPTCGRWDRSTMDTCLPSSLYPDDHDALFLQANIEMCLICERIQHRFAQFGRPTNHEILSLDAELRAWFEALPPAIKQPEFSSQKSQFSRELTKARYYNTRIILARSLILYIAHDCKRKIKELMPEQRRMLDSCCRVSAEAIDSTARYWMPNRIHVWNLAWYLFQACTVPLLCIAVESNMQQPSLPPNENIAAWQSSITKALETFAEMRPWMRTSDRSPDIVSAVHEALNATEAGGIIRIPSTTDESLNFFGSCDEQPTEMDWGMLLSDESLACGMFPT</sequence>
<feature type="region of interest" description="Disordered" evidence="5">
    <location>
        <begin position="442"/>
        <end position="463"/>
    </location>
</feature>
<dbReference type="SMART" id="SM00906">
    <property type="entry name" value="Fungal_trans"/>
    <property type="match status" value="1"/>
</dbReference>
<dbReference type="SMART" id="SM00066">
    <property type="entry name" value="GAL4"/>
    <property type="match status" value="1"/>
</dbReference>
<dbReference type="SUPFAM" id="SSF57701">
    <property type="entry name" value="Zn2/Cys6 DNA-binding domain"/>
    <property type="match status" value="1"/>
</dbReference>
<dbReference type="GO" id="GO:0005634">
    <property type="term" value="C:nucleus"/>
    <property type="evidence" value="ECO:0007669"/>
    <property type="project" value="TreeGrafter"/>
</dbReference>
<protein>
    <submittedName>
        <fullName evidence="7">Beta-mannosidase B</fullName>
    </submittedName>
</protein>
<dbReference type="Pfam" id="PF00172">
    <property type="entry name" value="Zn_clus"/>
    <property type="match status" value="1"/>
</dbReference>
<comment type="caution">
    <text evidence="7">The sequence shown here is derived from an EMBL/GenBank/DDBJ whole genome shotgun (WGS) entry which is preliminary data.</text>
</comment>
<dbReference type="InterPro" id="IPR051127">
    <property type="entry name" value="Fungal_SecMet_Regulators"/>
</dbReference>
<dbReference type="GO" id="GO:0000981">
    <property type="term" value="F:DNA-binding transcription factor activity, RNA polymerase II-specific"/>
    <property type="evidence" value="ECO:0007669"/>
    <property type="project" value="InterPro"/>
</dbReference>
<dbReference type="GO" id="GO:0006351">
    <property type="term" value="P:DNA-templated transcription"/>
    <property type="evidence" value="ECO:0007669"/>
    <property type="project" value="InterPro"/>
</dbReference>
<organism evidence="7 8">
    <name type="scientific">Tolypocladium ophioglossoides (strain CBS 100239)</name>
    <name type="common">Snaketongue truffleclub</name>
    <name type="synonym">Elaphocordyceps ophioglossoides</name>
    <dbReference type="NCBI Taxonomy" id="1163406"/>
    <lineage>
        <taxon>Eukaryota</taxon>
        <taxon>Fungi</taxon>
        <taxon>Dikarya</taxon>
        <taxon>Ascomycota</taxon>
        <taxon>Pezizomycotina</taxon>
        <taxon>Sordariomycetes</taxon>
        <taxon>Hypocreomycetidae</taxon>
        <taxon>Hypocreales</taxon>
        <taxon>Ophiocordycipitaceae</taxon>
        <taxon>Tolypocladium</taxon>
    </lineage>
</organism>
<feature type="compositionally biased region" description="Basic and acidic residues" evidence="5">
    <location>
        <begin position="576"/>
        <end position="591"/>
    </location>
</feature>
<dbReference type="GO" id="GO:0000978">
    <property type="term" value="F:RNA polymerase II cis-regulatory region sequence-specific DNA binding"/>
    <property type="evidence" value="ECO:0007669"/>
    <property type="project" value="TreeGrafter"/>
</dbReference>
<feature type="compositionally biased region" description="Basic residues" evidence="5">
    <location>
        <begin position="564"/>
        <end position="575"/>
    </location>
</feature>
<keyword evidence="3" id="KW-0804">Transcription</keyword>
<dbReference type="Proteomes" id="UP000036947">
    <property type="component" value="Unassembled WGS sequence"/>
</dbReference>
<keyword evidence="2" id="KW-0805">Transcription regulation</keyword>
<evidence type="ECO:0000313" key="7">
    <source>
        <dbReference type="EMBL" id="KND95262.1"/>
    </source>
</evidence>
<dbReference type="Pfam" id="PF17786">
    <property type="entry name" value="Mannosidase_ig"/>
    <property type="match status" value="1"/>
</dbReference>
<dbReference type="Gene3D" id="4.10.240.10">
    <property type="entry name" value="Zn(2)-C6 fungal-type DNA-binding domain"/>
    <property type="match status" value="1"/>
</dbReference>
<dbReference type="Pfam" id="PF04082">
    <property type="entry name" value="Fungal_trans"/>
    <property type="match status" value="1"/>
</dbReference>
<dbReference type="AlphaFoldDB" id="A0A0L0NMA3"/>
<dbReference type="STRING" id="1163406.A0A0L0NMA3"/>
<keyword evidence="1" id="KW-0479">Metal-binding</keyword>
<dbReference type="InterPro" id="IPR017853">
    <property type="entry name" value="GH"/>
</dbReference>
<dbReference type="InterPro" id="IPR007219">
    <property type="entry name" value="XnlR_reg_dom"/>
</dbReference>
<evidence type="ECO:0000256" key="5">
    <source>
        <dbReference type="SAM" id="MobiDB-lite"/>
    </source>
</evidence>